<organism evidence="2 3">
    <name type="scientific">Pelagomonas calceolata</name>
    <dbReference type="NCBI Taxonomy" id="35677"/>
    <lineage>
        <taxon>Eukaryota</taxon>
        <taxon>Sar</taxon>
        <taxon>Stramenopiles</taxon>
        <taxon>Ochrophyta</taxon>
        <taxon>Pelagophyceae</taxon>
        <taxon>Pelagomonadales</taxon>
        <taxon>Pelagomonadaceae</taxon>
        <taxon>Pelagomonas</taxon>
    </lineage>
</organism>
<dbReference type="Proteomes" id="UP000789595">
    <property type="component" value="Unassembled WGS sequence"/>
</dbReference>
<accession>A0A8J2SU94</accession>
<feature type="compositionally biased region" description="Acidic residues" evidence="1">
    <location>
        <begin position="26"/>
        <end position="36"/>
    </location>
</feature>
<dbReference type="AlphaFoldDB" id="A0A8J2SU94"/>
<dbReference type="EMBL" id="CAKKNE010000005">
    <property type="protein sequence ID" value="CAH0377603.1"/>
    <property type="molecule type" value="Genomic_DNA"/>
</dbReference>
<keyword evidence="3" id="KW-1185">Reference proteome</keyword>
<evidence type="ECO:0000313" key="2">
    <source>
        <dbReference type="EMBL" id="CAH0377603.1"/>
    </source>
</evidence>
<comment type="caution">
    <text evidence="2">The sequence shown here is derived from an EMBL/GenBank/DDBJ whole genome shotgun (WGS) entry which is preliminary data.</text>
</comment>
<evidence type="ECO:0000313" key="3">
    <source>
        <dbReference type="Proteomes" id="UP000789595"/>
    </source>
</evidence>
<protein>
    <submittedName>
        <fullName evidence="2">Uncharacterized protein</fullName>
    </submittedName>
</protein>
<feature type="compositionally biased region" description="Low complexity" evidence="1">
    <location>
        <begin position="1"/>
        <end position="12"/>
    </location>
</feature>
<reference evidence="2" key="1">
    <citation type="submission" date="2021-11" db="EMBL/GenBank/DDBJ databases">
        <authorList>
            <consortium name="Genoscope - CEA"/>
            <person name="William W."/>
        </authorList>
    </citation>
    <scope>NUCLEOTIDE SEQUENCE</scope>
</reference>
<name>A0A8J2SU94_9STRA</name>
<feature type="region of interest" description="Disordered" evidence="1">
    <location>
        <begin position="1"/>
        <end position="43"/>
    </location>
</feature>
<evidence type="ECO:0000256" key="1">
    <source>
        <dbReference type="SAM" id="MobiDB-lite"/>
    </source>
</evidence>
<gene>
    <name evidence="2" type="ORF">PECAL_5P21430</name>
</gene>
<proteinExistence type="predicted"/>
<sequence length="347" mass="38923">MSTALLLAADSSDSSEDGSYVAHEESESDDEIEEPAAPERPRSAAELIAALEDAPDEEIRAMMREARPLRSPPALPQDLLAAFKRRTSDLRVLRVGAALNVWILCDAIVTARALEVTVFDLFVLDEHVVLLSVRAATVTLYAYDRHVLESAMEQHGRLTLGTAERVELNPAIVPVAEETLFTSTQDFFIEEKILSYVRYFESDEDGCWQVPWLPLADGSYRYDRAEQIVSTPGRNVIRDEGEEAEQFLAMANVFSGDLSVLYRLKALEELYTYPVPGTPPSFRLHTNAVSPPGALRRGRNWARRKQLVLLRALEARGPRRATTKTPLARFLCRICPEPQFRDIIGRL</sequence>